<dbReference type="STRING" id="1007676.ABM34_10240"/>
<feature type="transmembrane region" description="Helical" evidence="9">
    <location>
        <begin position="169"/>
        <end position="187"/>
    </location>
</feature>
<dbReference type="InterPro" id="IPR005828">
    <property type="entry name" value="MFS_sugar_transport-like"/>
</dbReference>
<evidence type="ECO:0000256" key="1">
    <source>
        <dbReference type="ARBA" id="ARBA00004651"/>
    </source>
</evidence>
<evidence type="ECO:0000256" key="5">
    <source>
        <dbReference type="ARBA" id="ARBA00022692"/>
    </source>
</evidence>
<dbReference type="InterPro" id="IPR020846">
    <property type="entry name" value="MFS_dom"/>
</dbReference>
<keyword evidence="6 9" id="KW-1133">Transmembrane helix</keyword>
<protein>
    <submittedName>
        <fullName evidence="11">Major facilitator transporter</fullName>
    </submittedName>
</protein>
<feature type="transmembrane region" description="Helical" evidence="9">
    <location>
        <begin position="278"/>
        <end position="302"/>
    </location>
</feature>
<evidence type="ECO:0000313" key="12">
    <source>
        <dbReference type="Proteomes" id="UP000036106"/>
    </source>
</evidence>
<evidence type="ECO:0000313" key="11">
    <source>
        <dbReference type="EMBL" id="AKP68465.1"/>
    </source>
</evidence>
<gene>
    <name evidence="11" type="ORF">ABM34_10240</name>
</gene>
<dbReference type="RefSeq" id="WP_048706534.1">
    <property type="nucleotide sequence ID" value="NZ_CP012034.1"/>
</dbReference>
<organism evidence="11 12">
    <name type="scientific">Companilactobacillus ginsenosidimutans</name>
    <dbReference type="NCBI Taxonomy" id="1007676"/>
    <lineage>
        <taxon>Bacteria</taxon>
        <taxon>Bacillati</taxon>
        <taxon>Bacillota</taxon>
        <taxon>Bacilli</taxon>
        <taxon>Lactobacillales</taxon>
        <taxon>Lactobacillaceae</taxon>
        <taxon>Companilactobacillus</taxon>
    </lineage>
</organism>
<dbReference type="FunFam" id="1.20.1250.20:FF:000134">
    <property type="entry name" value="MFS sugar transporter protein"/>
    <property type="match status" value="1"/>
</dbReference>
<comment type="subcellular location">
    <subcellularLocation>
        <location evidence="1">Cell membrane</location>
        <topology evidence="1">Multi-pass membrane protein</topology>
    </subcellularLocation>
</comment>
<dbReference type="Gene3D" id="1.20.1250.20">
    <property type="entry name" value="MFS general substrate transporter like domains"/>
    <property type="match status" value="1"/>
</dbReference>
<accession>A0A0H4R3V9</accession>
<dbReference type="Pfam" id="PF00083">
    <property type="entry name" value="Sugar_tr"/>
    <property type="match status" value="1"/>
</dbReference>
<keyword evidence="12" id="KW-1185">Reference proteome</keyword>
<dbReference type="PROSITE" id="PS00216">
    <property type="entry name" value="SUGAR_TRANSPORT_1"/>
    <property type="match status" value="1"/>
</dbReference>
<dbReference type="OrthoDB" id="9783823at2"/>
<evidence type="ECO:0000256" key="8">
    <source>
        <dbReference type="RuleBase" id="RU003346"/>
    </source>
</evidence>
<keyword evidence="4" id="KW-1003">Cell membrane</keyword>
<feature type="transmembrane region" description="Helical" evidence="9">
    <location>
        <begin position="128"/>
        <end position="149"/>
    </location>
</feature>
<proteinExistence type="inferred from homology"/>
<dbReference type="PRINTS" id="PR00171">
    <property type="entry name" value="SUGRTRNSPORT"/>
</dbReference>
<dbReference type="GO" id="GO:0005886">
    <property type="term" value="C:plasma membrane"/>
    <property type="evidence" value="ECO:0007669"/>
    <property type="project" value="UniProtKB-SubCell"/>
</dbReference>
<feature type="transmembrane region" description="Helical" evidence="9">
    <location>
        <begin position="437"/>
        <end position="459"/>
    </location>
</feature>
<keyword evidence="3 8" id="KW-0813">Transport</keyword>
<feature type="transmembrane region" description="Helical" evidence="9">
    <location>
        <begin position="103"/>
        <end position="122"/>
    </location>
</feature>
<dbReference type="GO" id="GO:0022857">
    <property type="term" value="F:transmembrane transporter activity"/>
    <property type="evidence" value="ECO:0007669"/>
    <property type="project" value="InterPro"/>
</dbReference>
<dbReference type="InterPro" id="IPR050814">
    <property type="entry name" value="Myo-inositol_Transporter"/>
</dbReference>
<feature type="domain" description="Major facilitator superfamily (MFS) profile" evidence="10">
    <location>
        <begin position="35"/>
        <end position="466"/>
    </location>
</feature>
<sequence>MTEKDFVQVVKPRDVGKQGSEKKKKTKAEKHLRMIATISTLGGLLFGVDTGVINGAIGYIASPQELNLSPSNEGLVTSGITLGAAFGAVIAGRLSDKIGRKRLLWYLSILFFIFTILCATARTATALIIFRALLGLAVGGASVIVPTYLAEISTPDIRGRVVTQNELMIVTGQLLAFIVNAGLGNYFGHISSIWRYMIAFGTIPAAALFLGMFLIPESPRWLVMVGKNNKALEALSGIRNTKKDCESEISQIQDALEQESEIKQATVKDLATPWIRRLVLIGIGLGVMQQFIGINIMMYYGTTILQQSGFSHNAALIANIFNGIVSTVATIIGMSFMNRVNRRKMLMTGIIGTTISLALISIVSATLSNSSFLPIAVILCTMLFLGFFQGFISPLVWLLLSEIFPQNLRGLGMGISSFFLWFSNFLVGYFFPVLLSAVGMTFTFLIFVGFNILSFWFAYKYAPETRGKSLERIQMEFQYGSSSGVNPEDK</sequence>
<dbReference type="PROSITE" id="PS00217">
    <property type="entry name" value="SUGAR_TRANSPORT_2"/>
    <property type="match status" value="2"/>
</dbReference>
<dbReference type="PANTHER" id="PTHR48020:SF12">
    <property type="entry name" value="PROTON MYO-INOSITOL COTRANSPORTER"/>
    <property type="match status" value="1"/>
</dbReference>
<dbReference type="NCBIfam" id="TIGR00879">
    <property type="entry name" value="SP"/>
    <property type="match status" value="1"/>
</dbReference>
<evidence type="ECO:0000256" key="7">
    <source>
        <dbReference type="ARBA" id="ARBA00023136"/>
    </source>
</evidence>
<reference evidence="12" key="1">
    <citation type="submission" date="2015-07" db="EMBL/GenBank/DDBJ databases">
        <title>Lactobacillus ginsenosidimutans/EMML 3141/ whole genome sequencing.</title>
        <authorList>
            <person name="Kim M.K."/>
            <person name="Im W.-T."/>
            <person name="Srinivasan S."/>
            <person name="Lee J.-J."/>
        </authorList>
    </citation>
    <scope>NUCLEOTIDE SEQUENCE [LARGE SCALE GENOMIC DNA]</scope>
    <source>
        <strain evidence="12">EMML 3041</strain>
    </source>
</reference>
<evidence type="ECO:0000256" key="4">
    <source>
        <dbReference type="ARBA" id="ARBA00022475"/>
    </source>
</evidence>
<keyword evidence="5 9" id="KW-0812">Transmembrane</keyword>
<evidence type="ECO:0000256" key="3">
    <source>
        <dbReference type="ARBA" id="ARBA00022448"/>
    </source>
</evidence>
<dbReference type="PANTHER" id="PTHR48020">
    <property type="entry name" value="PROTON MYO-INOSITOL COTRANSPORTER"/>
    <property type="match status" value="1"/>
</dbReference>
<feature type="transmembrane region" description="Helical" evidence="9">
    <location>
        <begin position="193"/>
        <end position="215"/>
    </location>
</feature>
<keyword evidence="7 9" id="KW-0472">Membrane</keyword>
<dbReference type="InterPro" id="IPR047984">
    <property type="entry name" value="XylE-like"/>
</dbReference>
<feature type="transmembrane region" description="Helical" evidence="9">
    <location>
        <begin position="74"/>
        <end position="91"/>
    </location>
</feature>
<dbReference type="InterPro" id="IPR005829">
    <property type="entry name" value="Sugar_transporter_CS"/>
</dbReference>
<evidence type="ECO:0000259" key="10">
    <source>
        <dbReference type="PROSITE" id="PS50850"/>
    </source>
</evidence>
<dbReference type="InterPro" id="IPR003663">
    <property type="entry name" value="Sugar/inositol_transpt"/>
</dbReference>
<dbReference type="EMBL" id="CP012034">
    <property type="protein sequence ID" value="AKP68465.1"/>
    <property type="molecule type" value="Genomic_DNA"/>
</dbReference>
<evidence type="ECO:0000256" key="6">
    <source>
        <dbReference type="ARBA" id="ARBA00022989"/>
    </source>
</evidence>
<evidence type="ECO:0000256" key="9">
    <source>
        <dbReference type="SAM" id="Phobius"/>
    </source>
</evidence>
<dbReference type="CDD" id="cd17359">
    <property type="entry name" value="MFS_XylE_like"/>
    <property type="match status" value="1"/>
</dbReference>
<feature type="transmembrane region" description="Helical" evidence="9">
    <location>
        <begin position="346"/>
        <end position="367"/>
    </location>
</feature>
<evidence type="ECO:0000256" key="2">
    <source>
        <dbReference type="ARBA" id="ARBA00010992"/>
    </source>
</evidence>
<dbReference type="InterPro" id="IPR036259">
    <property type="entry name" value="MFS_trans_sf"/>
</dbReference>
<dbReference type="PATRIC" id="fig|1007676.4.peg.2072"/>
<dbReference type="AlphaFoldDB" id="A0A0H4R3V9"/>
<dbReference type="KEGG" id="lgn:ABM34_10240"/>
<comment type="similarity">
    <text evidence="2 8">Belongs to the major facilitator superfamily. Sugar transporter (TC 2.A.1.1) family.</text>
</comment>
<dbReference type="PROSITE" id="PS50850">
    <property type="entry name" value="MFS"/>
    <property type="match status" value="1"/>
</dbReference>
<dbReference type="Proteomes" id="UP000036106">
    <property type="component" value="Chromosome"/>
</dbReference>
<feature type="transmembrane region" description="Helical" evidence="9">
    <location>
        <begin position="411"/>
        <end position="431"/>
    </location>
</feature>
<feature type="transmembrane region" description="Helical" evidence="9">
    <location>
        <begin position="373"/>
        <end position="399"/>
    </location>
</feature>
<feature type="transmembrane region" description="Helical" evidence="9">
    <location>
        <begin position="314"/>
        <end position="334"/>
    </location>
</feature>
<name>A0A0H4R3V9_9LACO</name>
<feature type="transmembrane region" description="Helical" evidence="9">
    <location>
        <begin position="32"/>
        <end position="62"/>
    </location>
</feature>
<dbReference type="SUPFAM" id="SSF103473">
    <property type="entry name" value="MFS general substrate transporter"/>
    <property type="match status" value="1"/>
</dbReference>